<proteinExistence type="predicted"/>
<name>A0AAD9JPU3_RIDPI</name>
<dbReference type="PANTHER" id="PTHR24221">
    <property type="entry name" value="ATP-BINDING CASSETTE SUB-FAMILY B"/>
    <property type="match status" value="1"/>
</dbReference>
<evidence type="ECO:0000259" key="6">
    <source>
        <dbReference type="PROSITE" id="PS50929"/>
    </source>
</evidence>
<sequence length="145" mass="15546">METDPAVALQRVSVVCLVYFAVGLVFGGCVFLKDIAYFDEAANSTGALCTRLSTDASAVQGLALPAYVFLFNDFRPKATGMRLSCLVESFVSVAVGFAIGFVSSWKLSLISCVFAPFIVTSGIMHMKLQQRDDAGNRKSIENAGK</sequence>
<evidence type="ECO:0000313" key="7">
    <source>
        <dbReference type="EMBL" id="KAK2157051.1"/>
    </source>
</evidence>
<dbReference type="GO" id="GO:0005524">
    <property type="term" value="F:ATP binding"/>
    <property type="evidence" value="ECO:0007669"/>
    <property type="project" value="InterPro"/>
</dbReference>
<evidence type="ECO:0000256" key="2">
    <source>
        <dbReference type="ARBA" id="ARBA00022692"/>
    </source>
</evidence>
<organism evidence="7 8">
    <name type="scientific">Ridgeia piscesae</name>
    <name type="common">Tubeworm</name>
    <dbReference type="NCBI Taxonomy" id="27915"/>
    <lineage>
        <taxon>Eukaryota</taxon>
        <taxon>Metazoa</taxon>
        <taxon>Spiralia</taxon>
        <taxon>Lophotrochozoa</taxon>
        <taxon>Annelida</taxon>
        <taxon>Polychaeta</taxon>
        <taxon>Sedentaria</taxon>
        <taxon>Canalipalpata</taxon>
        <taxon>Sabellida</taxon>
        <taxon>Siboglinidae</taxon>
        <taxon>Ridgeia</taxon>
    </lineage>
</organism>
<comment type="caution">
    <text evidence="7">The sequence shown here is derived from an EMBL/GenBank/DDBJ whole genome shotgun (WGS) entry which is preliminary data.</text>
</comment>
<comment type="subcellular location">
    <subcellularLocation>
        <location evidence="1">Membrane</location>
        <topology evidence="1">Multi-pass membrane protein</topology>
    </subcellularLocation>
</comment>
<gene>
    <name evidence="7" type="ORF">NP493_1916g00010</name>
</gene>
<evidence type="ECO:0000256" key="1">
    <source>
        <dbReference type="ARBA" id="ARBA00004141"/>
    </source>
</evidence>
<dbReference type="Proteomes" id="UP001209878">
    <property type="component" value="Unassembled WGS sequence"/>
</dbReference>
<dbReference type="InterPro" id="IPR011527">
    <property type="entry name" value="ABC1_TM_dom"/>
</dbReference>
<dbReference type="InterPro" id="IPR039421">
    <property type="entry name" value="Type_1_exporter"/>
</dbReference>
<keyword evidence="3 5" id="KW-1133">Transmembrane helix</keyword>
<dbReference type="EMBL" id="JAODUO010001916">
    <property type="protein sequence ID" value="KAK2157051.1"/>
    <property type="molecule type" value="Genomic_DNA"/>
</dbReference>
<protein>
    <recommendedName>
        <fullName evidence="6">ABC transmembrane type-1 domain-containing protein</fullName>
    </recommendedName>
</protein>
<dbReference type="AlphaFoldDB" id="A0AAD9JPU3"/>
<dbReference type="Gene3D" id="1.20.1560.10">
    <property type="entry name" value="ABC transporter type 1, transmembrane domain"/>
    <property type="match status" value="1"/>
</dbReference>
<keyword evidence="4 5" id="KW-0472">Membrane</keyword>
<evidence type="ECO:0000256" key="3">
    <source>
        <dbReference type="ARBA" id="ARBA00022989"/>
    </source>
</evidence>
<dbReference type="GO" id="GO:0140359">
    <property type="term" value="F:ABC-type transporter activity"/>
    <property type="evidence" value="ECO:0007669"/>
    <property type="project" value="InterPro"/>
</dbReference>
<evidence type="ECO:0000313" key="8">
    <source>
        <dbReference type="Proteomes" id="UP001209878"/>
    </source>
</evidence>
<feature type="transmembrane region" description="Helical" evidence="5">
    <location>
        <begin position="12"/>
        <end position="32"/>
    </location>
</feature>
<keyword evidence="8" id="KW-1185">Reference proteome</keyword>
<dbReference type="Pfam" id="PF00664">
    <property type="entry name" value="ABC_membrane"/>
    <property type="match status" value="1"/>
</dbReference>
<keyword evidence="2 5" id="KW-0812">Transmembrane</keyword>
<feature type="transmembrane region" description="Helical" evidence="5">
    <location>
        <begin position="108"/>
        <end position="128"/>
    </location>
</feature>
<dbReference type="InterPro" id="IPR036640">
    <property type="entry name" value="ABC1_TM_sf"/>
</dbReference>
<feature type="non-terminal residue" evidence="7">
    <location>
        <position position="1"/>
    </location>
</feature>
<evidence type="ECO:0000256" key="4">
    <source>
        <dbReference type="ARBA" id="ARBA00023136"/>
    </source>
</evidence>
<dbReference type="PANTHER" id="PTHR24221:SF636">
    <property type="entry name" value="BILE SALT EXPORT PUMP"/>
    <property type="match status" value="1"/>
</dbReference>
<dbReference type="SUPFAM" id="SSF90123">
    <property type="entry name" value="ABC transporter transmembrane region"/>
    <property type="match status" value="1"/>
</dbReference>
<dbReference type="GO" id="GO:0016324">
    <property type="term" value="C:apical plasma membrane"/>
    <property type="evidence" value="ECO:0007669"/>
    <property type="project" value="TreeGrafter"/>
</dbReference>
<accession>A0AAD9JPU3</accession>
<reference evidence="7" key="1">
    <citation type="journal article" date="2023" name="Mol. Biol. Evol.">
        <title>Third-Generation Sequencing Reveals the Adaptive Role of the Epigenome in Three Deep-Sea Polychaetes.</title>
        <authorList>
            <person name="Perez M."/>
            <person name="Aroh O."/>
            <person name="Sun Y."/>
            <person name="Lan Y."/>
            <person name="Juniper S.K."/>
            <person name="Young C.R."/>
            <person name="Angers B."/>
            <person name="Qian P.Y."/>
        </authorList>
    </citation>
    <scope>NUCLEOTIDE SEQUENCE</scope>
    <source>
        <strain evidence="7">R07B-5</strain>
    </source>
</reference>
<dbReference type="PROSITE" id="PS50929">
    <property type="entry name" value="ABC_TM1F"/>
    <property type="match status" value="1"/>
</dbReference>
<feature type="domain" description="ABC transmembrane type-1" evidence="6">
    <location>
        <begin position="34"/>
        <end position="119"/>
    </location>
</feature>
<feature type="transmembrane region" description="Helical" evidence="5">
    <location>
        <begin position="83"/>
        <end position="102"/>
    </location>
</feature>
<evidence type="ECO:0000256" key="5">
    <source>
        <dbReference type="SAM" id="Phobius"/>
    </source>
</evidence>